<evidence type="ECO:0000313" key="12">
    <source>
        <dbReference type="EMBL" id="GLL03853.1"/>
    </source>
</evidence>
<dbReference type="CDD" id="cd16917">
    <property type="entry name" value="HATPase_UhpB-NarQ-NarX-like"/>
    <property type="match status" value="1"/>
</dbReference>
<dbReference type="EMBL" id="BSFP01000038">
    <property type="protein sequence ID" value="GLL03853.1"/>
    <property type="molecule type" value="Genomic_DNA"/>
</dbReference>
<dbReference type="InterPro" id="IPR036890">
    <property type="entry name" value="HATPase_C_sf"/>
</dbReference>
<keyword evidence="7" id="KW-0067">ATP-binding</keyword>
<dbReference type="Proteomes" id="UP001143480">
    <property type="component" value="Unassembled WGS sequence"/>
</dbReference>
<dbReference type="SUPFAM" id="SSF55874">
    <property type="entry name" value="ATPase domain of HSP90 chaperone/DNA topoisomerase II/histidine kinase"/>
    <property type="match status" value="1"/>
</dbReference>
<dbReference type="EC" id="2.7.13.3" evidence="2"/>
<keyword evidence="9" id="KW-0812">Transmembrane</keyword>
<keyword evidence="9" id="KW-0472">Membrane</keyword>
<feature type="domain" description="Signal transduction histidine kinase subgroup 3 dimerisation and phosphoacceptor" evidence="11">
    <location>
        <begin position="186"/>
        <end position="251"/>
    </location>
</feature>
<feature type="transmembrane region" description="Helical" evidence="9">
    <location>
        <begin position="100"/>
        <end position="122"/>
    </location>
</feature>
<reference evidence="12" key="1">
    <citation type="journal article" date="2014" name="Int. J. Syst. Evol. Microbiol.">
        <title>Complete genome sequence of Corynebacterium casei LMG S-19264T (=DSM 44701T), isolated from a smear-ripened cheese.</title>
        <authorList>
            <consortium name="US DOE Joint Genome Institute (JGI-PGF)"/>
            <person name="Walter F."/>
            <person name="Albersmeier A."/>
            <person name="Kalinowski J."/>
            <person name="Ruckert C."/>
        </authorList>
    </citation>
    <scope>NUCLEOTIDE SEQUENCE</scope>
    <source>
        <strain evidence="12">VKM Ac-1321</strain>
    </source>
</reference>
<dbReference type="InterPro" id="IPR011712">
    <property type="entry name" value="Sig_transdc_His_kin_sub3_dim/P"/>
</dbReference>
<accession>A0A9W6NP18</accession>
<keyword evidence="3" id="KW-0597">Phosphoprotein</keyword>
<reference evidence="12" key="2">
    <citation type="submission" date="2023-01" db="EMBL/GenBank/DDBJ databases">
        <authorList>
            <person name="Sun Q."/>
            <person name="Evtushenko L."/>
        </authorList>
    </citation>
    <scope>NUCLEOTIDE SEQUENCE</scope>
    <source>
        <strain evidence="12">VKM Ac-1321</strain>
    </source>
</reference>
<sequence length="371" mass="39593">MAQTGAVLEQLITERRVARYRQLRSLVILIVITIAMFQDEPRPGLTGRGAALLAAMTVASVAWVMMTLRIGDPRRYPYAIGTCMAMSVVITLLRHGSFAGVYALAAVTVATACLSFAVAAVMTGTGALLLAGAYAAIGAPLEAIVIWSGAMVVLLLLGTVRREREGRAEQDRLLAGEQARTAALAERARLAREIHDVLAHSLSALSLQLETAAALLERDRAAEAATIVDRAGRLARDGLTETRRAVSALRGDPVPLPELLRELTAEHEFALVGGVRELSAEIGLALYRSAQEALTNVRKHAPGSRITVRLEYTRDEIRLTVRNTGPSGPPTTGLSSGYGLQGLRERAELAGGTFEAGPCEDGWQVDVRMPG</sequence>
<dbReference type="PANTHER" id="PTHR24421">
    <property type="entry name" value="NITRATE/NITRITE SENSOR PROTEIN NARX-RELATED"/>
    <property type="match status" value="1"/>
</dbReference>
<keyword evidence="5" id="KW-0547">Nucleotide-binding</keyword>
<evidence type="ECO:0000259" key="11">
    <source>
        <dbReference type="Pfam" id="PF07730"/>
    </source>
</evidence>
<feature type="transmembrane region" description="Helical" evidence="9">
    <location>
        <begin position="20"/>
        <end position="37"/>
    </location>
</feature>
<keyword evidence="13" id="KW-1185">Reference proteome</keyword>
<dbReference type="Pfam" id="PF07730">
    <property type="entry name" value="HisKA_3"/>
    <property type="match status" value="1"/>
</dbReference>
<feature type="transmembrane region" description="Helical" evidence="9">
    <location>
        <begin position="76"/>
        <end position="93"/>
    </location>
</feature>
<comment type="catalytic activity">
    <reaction evidence="1">
        <text>ATP + protein L-histidine = ADP + protein N-phospho-L-histidine.</text>
        <dbReference type="EC" id="2.7.13.3"/>
    </reaction>
</comment>
<evidence type="ECO:0000259" key="10">
    <source>
        <dbReference type="Pfam" id="PF02518"/>
    </source>
</evidence>
<feature type="transmembrane region" description="Helical" evidence="9">
    <location>
        <begin position="49"/>
        <end position="70"/>
    </location>
</feature>
<dbReference type="GO" id="GO:0016020">
    <property type="term" value="C:membrane"/>
    <property type="evidence" value="ECO:0007669"/>
    <property type="project" value="InterPro"/>
</dbReference>
<dbReference type="Gene3D" id="1.20.5.1930">
    <property type="match status" value="1"/>
</dbReference>
<dbReference type="AlphaFoldDB" id="A0A9W6NP18"/>
<feature type="domain" description="Histidine kinase/HSP90-like ATPase" evidence="10">
    <location>
        <begin position="285"/>
        <end position="358"/>
    </location>
</feature>
<dbReference type="InterPro" id="IPR050482">
    <property type="entry name" value="Sensor_HK_TwoCompSys"/>
</dbReference>
<evidence type="ECO:0000256" key="4">
    <source>
        <dbReference type="ARBA" id="ARBA00022679"/>
    </source>
</evidence>
<evidence type="ECO:0000256" key="8">
    <source>
        <dbReference type="ARBA" id="ARBA00023012"/>
    </source>
</evidence>
<dbReference type="Gene3D" id="3.30.565.10">
    <property type="entry name" value="Histidine kinase-like ATPase, C-terminal domain"/>
    <property type="match status" value="1"/>
</dbReference>
<protein>
    <recommendedName>
        <fullName evidence="2">histidine kinase</fullName>
        <ecNumber evidence="2">2.7.13.3</ecNumber>
    </recommendedName>
</protein>
<evidence type="ECO:0000256" key="7">
    <source>
        <dbReference type="ARBA" id="ARBA00022840"/>
    </source>
</evidence>
<keyword evidence="9" id="KW-1133">Transmembrane helix</keyword>
<organism evidence="12 13">
    <name type="scientific">Dactylosporangium matsuzakiense</name>
    <dbReference type="NCBI Taxonomy" id="53360"/>
    <lineage>
        <taxon>Bacteria</taxon>
        <taxon>Bacillati</taxon>
        <taxon>Actinomycetota</taxon>
        <taxon>Actinomycetes</taxon>
        <taxon>Micromonosporales</taxon>
        <taxon>Micromonosporaceae</taxon>
        <taxon>Dactylosporangium</taxon>
    </lineage>
</organism>
<dbReference type="RefSeq" id="WP_261960193.1">
    <property type="nucleotide sequence ID" value="NZ_BAAAXA010000001.1"/>
</dbReference>
<evidence type="ECO:0000256" key="1">
    <source>
        <dbReference type="ARBA" id="ARBA00000085"/>
    </source>
</evidence>
<evidence type="ECO:0000256" key="9">
    <source>
        <dbReference type="SAM" id="Phobius"/>
    </source>
</evidence>
<dbReference type="GO" id="GO:0000155">
    <property type="term" value="F:phosphorelay sensor kinase activity"/>
    <property type="evidence" value="ECO:0007669"/>
    <property type="project" value="InterPro"/>
</dbReference>
<keyword evidence="8" id="KW-0902">Two-component regulatory system</keyword>
<evidence type="ECO:0000256" key="2">
    <source>
        <dbReference type="ARBA" id="ARBA00012438"/>
    </source>
</evidence>
<evidence type="ECO:0000256" key="6">
    <source>
        <dbReference type="ARBA" id="ARBA00022777"/>
    </source>
</evidence>
<evidence type="ECO:0000313" key="13">
    <source>
        <dbReference type="Proteomes" id="UP001143480"/>
    </source>
</evidence>
<dbReference type="GO" id="GO:0005524">
    <property type="term" value="F:ATP binding"/>
    <property type="evidence" value="ECO:0007669"/>
    <property type="project" value="UniProtKB-KW"/>
</dbReference>
<dbReference type="PANTHER" id="PTHR24421:SF10">
    <property type="entry name" value="NITRATE_NITRITE SENSOR PROTEIN NARQ"/>
    <property type="match status" value="1"/>
</dbReference>
<dbReference type="Pfam" id="PF02518">
    <property type="entry name" value="HATPase_c"/>
    <property type="match status" value="1"/>
</dbReference>
<evidence type="ECO:0000256" key="5">
    <source>
        <dbReference type="ARBA" id="ARBA00022741"/>
    </source>
</evidence>
<proteinExistence type="predicted"/>
<dbReference type="GO" id="GO:0046983">
    <property type="term" value="F:protein dimerization activity"/>
    <property type="evidence" value="ECO:0007669"/>
    <property type="project" value="InterPro"/>
</dbReference>
<keyword evidence="4" id="KW-0808">Transferase</keyword>
<evidence type="ECO:0000256" key="3">
    <source>
        <dbReference type="ARBA" id="ARBA00022553"/>
    </source>
</evidence>
<name>A0A9W6NP18_9ACTN</name>
<feature type="transmembrane region" description="Helical" evidence="9">
    <location>
        <begin position="128"/>
        <end position="157"/>
    </location>
</feature>
<comment type="caution">
    <text evidence="12">The sequence shown here is derived from an EMBL/GenBank/DDBJ whole genome shotgun (WGS) entry which is preliminary data.</text>
</comment>
<dbReference type="InterPro" id="IPR003594">
    <property type="entry name" value="HATPase_dom"/>
</dbReference>
<keyword evidence="6 12" id="KW-0418">Kinase</keyword>
<gene>
    <name evidence="12" type="ORF">GCM10017581_055990</name>
</gene>